<evidence type="ECO:0000256" key="1">
    <source>
        <dbReference type="ARBA" id="ARBA00022729"/>
    </source>
</evidence>
<dbReference type="AlphaFoldDB" id="A0A1H7J493"/>
<keyword evidence="1" id="KW-0732">Signal</keyword>
<evidence type="ECO:0000259" key="3">
    <source>
        <dbReference type="Pfam" id="PF19078"/>
    </source>
</evidence>
<dbReference type="EMBL" id="FOAB01000002">
    <property type="protein sequence ID" value="SEK69488.1"/>
    <property type="molecule type" value="Genomic_DNA"/>
</dbReference>
<evidence type="ECO:0000259" key="2">
    <source>
        <dbReference type="Pfam" id="PF18962"/>
    </source>
</evidence>
<keyword evidence="5" id="KW-1185">Reference proteome</keyword>
<dbReference type="Pfam" id="PF18962">
    <property type="entry name" value="Por_Secre_tail"/>
    <property type="match status" value="1"/>
</dbReference>
<dbReference type="Pfam" id="PF19078">
    <property type="entry name" value="Big_12"/>
    <property type="match status" value="1"/>
</dbReference>
<feature type="domain" description="Secretion system C-terminal sorting" evidence="2">
    <location>
        <begin position="317"/>
        <end position="388"/>
    </location>
</feature>
<evidence type="ECO:0000313" key="4">
    <source>
        <dbReference type="EMBL" id="SEK69488.1"/>
    </source>
</evidence>
<accession>A0A1H7J493</accession>
<name>A0A1H7J493_AQUAM</name>
<sequence>STTGLVIDPSSGIINIADSDAGDYVVTYTTNGTCPNSSQVNVNITELDDPSFNYDQAIYCANQPNTTPAITGLAGGVFASTTGLVIDPSSGIINIADSDAGDYIVTYTTNGTCPNSSNFDITINDLDNASFLYTKSSYSTTESDPAPTVTGITGGVFTSTPIGLVINSNTGEIDISNSIPNTYTITYTIARTCVNSSSVNISLTDITPPTANITTSESNPTGNSSFEINITFNEDITGFDLNDIIVENGVVNNLSGGGLSYRATVTTTLPGTVTIDIYGGSFTDLYGNGNIAATQFRIDFDNTLGIDDENLLNDIIIYPIPSKNTINISGEINLNLERAEFFDIQGKLILSTELDRNSVINSIDISSIHSGLYLMKVYSEKESLTKKILKE</sequence>
<gene>
    <name evidence="4" type="ORF">SAMN04487910_0888</name>
</gene>
<evidence type="ECO:0000313" key="5">
    <source>
        <dbReference type="Proteomes" id="UP000198521"/>
    </source>
</evidence>
<dbReference type="RefSeq" id="WP_139195585.1">
    <property type="nucleotide sequence ID" value="NZ_FOAB01000002.1"/>
</dbReference>
<proteinExistence type="predicted"/>
<dbReference type="InterPro" id="IPR044048">
    <property type="entry name" value="Big_12"/>
</dbReference>
<dbReference type="NCBIfam" id="TIGR04183">
    <property type="entry name" value="Por_Secre_tail"/>
    <property type="match status" value="1"/>
</dbReference>
<feature type="domain" description="Bacterial Ig-like" evidence="3">
    <location>
        <begin position="205"/>
        <end position="294"/>
    </location>
</feature>
<dbReference type="OrthoDB" id="1522652at2"/>
<reference evidence="4 5" key="1">
    <citation type="submission" date="2016-10" db="EMBL/GenBank/DDBJ databases">
        <authorList>
            <person name="de Groot N.N."/>
        </authorList>
    </citation>
    <scope>NUCLEOTIDE SEQUENCE [LARGE SCALE GENOMIC DNA]</scope>
    <source>
        <strain evidence="4 5">DSM 25232</strain>
    </source>
</reference>
<dbReference type="Proteomes" id="UP000198521">
    <property type="component" value="Unassembled WGS sequence"/>
</dbReference>
<dbReference type="InterPro" id="IPR026444">
    <property type="entry name" value="Secre_tail"/>
</dbReference>
<feature type="non-terminal residue" evidence="4">
    <location>
        <position position="1"/>
    </location>
</feature>
<dbReference type="STRING" id="1038014.SAMN04487910_0888"/>
<organism evidence="4 5">
    <name type="scientific">Aquimarina amphilecti</name>
    <dbReference type="NCBI Taxonomy" id="1038014"/>
    <lineage>
        <taxon>Bacteria</taxon>
        <taxon>Pseudomonadati</taxon>
        <taxon>Bacteroidota</taxon>
        <taxon>Flavobacteriia</taxon>
        <taxon>Flavobacteriales</taxon>
        <taxon>Flavobacteriaceae</taxon>
        <taxon>Aquimarina</taxon>
    </lineage>
</organism>
<protein>
    <submittedName>
        <fullName evidence="4">Por secretion system C-terminal sorting domain-containing protein</fullName>
    </submittedName>
</protein>